<name>A0A936TD73_9ACTN</name>
<comment type="caution">
    <text evidence="1">The sequence shown here is derived from an EMBL/GenBank/DDBJ whole genome shotgun (WGS) entry which is preliminary data.</text>
</comment>
<proteinExistence type="predicted"/>
<reference evidence="1 2" key="1">
    <citation type="submission" date="2020-10" db="EMBL/GenBank/DDBJ databases">
        <title>Connecting structure to function with the recovery of over 1000 high-quality activated sludge metagenome-assembled genomes encoding full-length rRNA genes using long-read sequencing.</title>
        <authorList>
            <person name="Singleton C.M."/>
            <person name="Petriglieri F."/>
            <person name="Kristensen J.M."/>
            <person name="Kirkegaard R.H."/>
            <person name="Michaelsen T.Y."/>
            <person name="Andersen M.H."/>
            <person name="Karst S.M."/>
            <person name="Dueholm M.S."/>
            <person name="Nielsen P.H."/>
            <person name="Albertsen M."/>
        </authorList>
    </citation>
    <scope>NUCLEOTIDE SEQUENCE [LARGE SCALE GENOMIC DNA]</scope>
    <source>
        <strain evidence="1">Lyne_18-Q3-R50-59_MAXAC.006</strain>
    </source>
</reference>
<dbReference type="EMBL" id="JADJZA010000007">
    <property type="protein sequence ID" value="MBK9297281.1"/>
    <property type="molecule type" value="Genomic_DNA"/>
</dbReference>
<protein>
    <submittedName>
        <fullName evidence="1">Uncharacterized protein</fullName>
    </submittedName>
</protein>
<dbReference type="Proteomes" id="UP000727993">
    <property type="component" value="Unassembled WGS sequence"/>
</dbReference>
<sequence length="157" mass="16266">MISVVVATSLCLSGCGGSISKEDFASNFAKSTGSQSSLSEEQAICIGENIYTEAGEEQITEMDGQLSESTTIPKELIAPVAKAGPRCAGAGDVLREQLETQDITAEQVDCIVEAINNDAELNQQVWDALAASYGGDQSKAAALKETIAKTATSCVVG</sequence>
<evidence type="ECO:0000313" key="1">
    <source>
        <dbReference type="EMBL" id="MBK9297281.1"/>
    </source>
</evidence>
<evidence type="ECO:0000313" key="2">
    <source>
        <dbReference type="Proteomes" id="UP000727993"/>
    </source>
</evidence>
<organism evidence="1 2">
    <name type="scientific">Candidatus Neomicrothrix subdominans</name>
    <dbReference type="NCBI Taxonomy" id="2954438"/>
    <lineage>
        <taxon>Bacteria</taxon>
        <taxon>Bacillati</taxon>
        <taxon>Actinomycetota</taxon>
        <taxon>Acidimicrobiia</taxon>
        <taxon>Acidimicrobiales</taxon>
        <taxon>Microthrixaceae</taxon>
        <taxon>Candidatus Neomicrothrix</taxon>
    </lineage>
</organism>
<accession>A0A936TD73</accession>
<dbReference type="AlphaFoldDB" id="A0A936TD73"/>
<gene>
    <name evidence="1" type="ORF">IPN02_10725</name>
</gene>